<feature type="transmembrane region" description="Helical" evidence="1">
    <location>
        <begin position="23"/>
        <end position="48"/>
    </location>
</feature>
<proteinExistence type="predicted"/>
<name>A0A0F4EU28_9MYCO</name>
<keyword evidence="1" id="KW-0472">Membrane</keyword>
<protein>
    <recommendedName>
        <fullName evidence="4">Integral membrane protein</fullName>
    </recommendedName>
</protein>
<dbReference type="Pfam" id="PF14017">
    <property type="entry name" value="DUF4233"/>
    <property type="match status" value="1"/>
</dbReference>
<dbReference type="RefSeq" id="WP_045843177.1">
    <property type="nucleotide sequence ID" value="NZ_CP083405.1"/>
</dbReference>
<evidence type="ECO:0000313" key="3">
    <source>
        <dbReference type="Proteomes" id="UP000053699"/>
    </source>
</evidence>
<comment type="caution">
    <text evidence="2">The sequence shown here is derived from an EMBL/GenBank/DDBJ whole genome shotgun (WGS) entry which is preliminary data.</text>
</comment>
<keyword evidence="1" id="KW-1133">Transmembrane helix</keyword>
<dbReference type="Proteomes" id="UP000053699">
    <property type="component" value="Unassembled WGS sequence"/>
</dbReference>
<dbReference type="EMBL" id="JRPY01000060">
    <property type="protein sequence ID" value="KJX75130.1"/>
    <property type="molecule type" value="Genomic_DNA"/>
</dbReference>
<evidence type="ECO:0000256" key="1">
    <source>
        <dbReference type="SAM" id="Phobius"/>
    </source>
</evidence>
<dbReference type="PATRIC" id="fig|480418.6.peg.3035"/>
<gene>
    <name evidence="2" type="ORF">MLPM_1470</name>
</gene>
<dbReference type="STRING" id="480418.GCA_000975265_01679"/>
<feature type="transmembrane region" description="Helical" evidence="1">
    <location>
        <begin position="80"/>
        <end position="97"/>
    </location>
</feature>
<evidence type="ECO:0008006" key="4">
    <source>
        <dbReference type="Google" id="ProtNLM"/>
    </source>
</evidence>
<evidence type="ECO:0000313" key="2">
    <source>
        <dbReference type="EMBL" id="KJX75130.1"/>
    </source>
</evidence>
<keyword evidence="1" id="KW-0812">Transmembrane</keyword>
<feature type="transmembrane region" description="Helical" evidence="1">
    <location>
        <begin position="103"/>
        <end position="120"/>
    </location>
</feature>
<reference evidence="2 3" key="1">
    <citation type="journal article" date="2015" name="Proc. Natl. Acad. Sci. U.S.A.">
        <title>Insight into the evolution and origin of leprosy bacilli from the genome sequence of Mycobacterium lepromatosis.</title>
        <authorList>
            <person name="Singh P."/>
            <person name="Benjak A."/>
            <person name="Schuenemann V.J."/>
            <person name="Herbig A."/>
            <person name="Avanzi C."/>
            <person name="Busso P."/>
            <person name="Nieselt K."/>
            <person name="Krause J."/>
            <person name="Vera-Cabrera L."/>
            <person name="Cole S.T."/>
        </authorList>
    </citation>
    <scope>NUCLEOTIDE SEQUENCE [LARGE SCALE GENOMIC DNA]</scope>
    <source>
        <strain evidence="2 3">Mx1-22A</strain>
    </source>
</reference>
<accession>A0A0F4EU28</accession>
<dbReference type="OrthoDB" id="4773077at2"/>
<sequence length="125" mass="13104">MTDSTGEQGPQGLMLSVDPWKSFAGVMATILFLEVIVVLLALPVVGAIGGGLTLPALVCLIGLSGLLIVLAGLQRRAWAIWMNLGVQVVVVLVGGAVSPELGFVGVLFTGLWALIAYFRTEVSRR</sequence>
<dbReference type="AlphaFoldDB" id="A0A0F4EU28"/>
<organism evidence="2 3">
    <name type="scientific">Mycobacterium lepromatosis</name>
    <dbReference type="NCBI Taxonomy" id="480418"/>
    <lineage>
        <taxon>Bacteria</taxon>
        <taxon>Bacillati</taxon>
        <taxon>Actinomycetota</taxon>
        <taxon>Actinomycetes</taxon>
        <taxon>Mycobacteriales</taxon>
        <taxon>Mycobacteriaceae</taxon>
        <taxon>Mycobacterium</taxon>
    </lineage>
</organism>
<dbReference type="InterPro" id="IPR025327">
    <property type="entry name" value="DUF4233"/>
</dbReference>
<keyword evidence="3" id="KW-1185">Reference proteome</keyword>
<feature type="transmembrane region" description="Helical" evidence="1">
    <location>
        <begin position="54"/>
        <end position="73"/>
    </location>
</feature>